<evidence type="ECO:0000313" key="5">
    <source>
        <dbReference type="Proteomes" id="UP000006036"/>
    </source>
</evidence>
<evidence type="ECO:0000256" key="1">
    <source>
        <dbReference type="SAM" id="MobiDB-lite"/>
    </source>
</evidence>
<dbReference type="Gene3D" id="3.30.930.30">
    <property type="match status" value="1"/>
</dbReference>
<feature type="compositionally biased region" description="Low complexity" evidence="1">
    <location>
        <begin position="356"/>
        <end position="365"/>
    </location>
</feature>
<reference evidence="2 5" key="2">
    <citation type="journal article" date="2012" name="J. Bacteriol.">
        <title>Complete Genome Sequence of Helicobacter cinaedi Type Strain ATCC BAA-847.</title>
        <authorList>
            <person name="Miyoshi-Akiyama T."/>
            <person name="Takeshita N."/>
            <person name="Ohmagari N."/>
            <person name="Kirikae T."/>
        </authorList>
    </citation>
    <scope>NUCLEOTIDE SEQUENCE [LARGE SCALE GENOMIC DNA]</scope>
    <source>
        <strain evidence="2 5">ATCC BAA-847</strain>
    </source>
</reference>
<keyword evidence="4" id="KW-1185">Reference proteome</keyword>
<evidence type="ECO:0000313" key="3">
    <source>
        <dbReference type="EMBL" id="EFR46807.1"/>
    </source>
</evidence>
<reference evidence="4" key="4">
    <citation type="journal article" date="2014" name="Genome Announc.">
        <title>Draft genome sequences of six enterohepatic helicobacter species isolated from humans and one from rhesus macaques.</title>
        <authorList>
            <person name="Shen Z."/>
            <person name="Sheh A."/>
            <person name="Young S.K."/>
            <person name="Abouelliel A."/>
            <person name="Ward D.V."/>
            <person name="Earl A.M."/>
            <person name="Fox J.G."/>
        </authorList>
    </citation>
    <scope>NUCLEOTIDE SEQUENCE [LARGE SCALE GENOMIC DNA]</scope>
    <source>
        <strain evidence="4">CCUG 18818</strain>
    </source>
</reference>
<reference evidence="3" key="1">
    <citation type="submission" date="2008-08" db="EMBL/GenBank/DDBJ databases">
        <title>Annotation of Helicobacter cinaedi strain CCUG 18818.</title>
        <authorList>
            <consortium name="The Broad Institute Genome Sequencing Platform"/>
            <person name="Fox J.G."/>
            <person name="Shen Z."/>
            <person name="Charoenlap N."/>
            <person name="Schauer D.B."/>
            <person name="Ward D."/>
            <person name="Mehta T."/>
            <person name="Young S."/>
            <person name="Jaffe D."/>
            <person name="Gnerre S."/>
            <person name="Berlin A."/>
            <person name="Heiman D."/>
            <person name="Hepburn T."/>
            <person name="Shea T."/>
            <person name="Sykes S."/>
            <person name="Alvarado L."/>
            <person name="Kodira C."/>
            <person name="Borodovsky M."/>
            <person name="Lander E."/>
            <person name="Galagan J."/>
            <person name="Nusbaum C."/>
            <person name="Birren B."/>
        </authorList>
    </citation>
    <scope>NUCLEOTIDE SEQUENCE</scope>
    <source>
        <strain evidence="3">CCUG 18818</strain>
    </source>
</reference>
<feature type="region of interest" description="Disordered" evidence="1">
    <location>
        <begin position="418"/>
        <end position="449"/>
    </location>
</feature>
<sequence length="604" mass="70029">MSKAESIFSTYEKLLKGVGRIKDENLHKKAKALSKSLSFFKNKPAQSSIHFNSTKTKGARKNPPKINLSYAHNTRELDTDSRIKIAELTQELSKIQSPTYAIDTPENNEYYGVSMQDLRIFESRAREDYFKAHSQRMQKKAQIIKESIVNLNANHTMQDVKALTQALYKEFGLKTLHIAIHRDEGHFNKLTGEKQYNYHAHIMFANYDFKTHRSVFRKFTKKDLSRMQDLNAQILGMQRGKKNSRAHINRYQIDYKAKKELENIKTFLESSPHQQKKILENLTDAQAHAMNKILATANKADLPLDKEPKMLLMLRSKWQLAEGREANLSPFKPLQKGKVKSKTRSKTMEKQDVMQEQDTQIQEQQGQEEEVNQPNLPFDDNFIECKSPQEKDEHADKILKDFESHYKDIDKVIKMAQRQESKLPQEKPQAEQDKELTENKEQEGNSNELDRAINEITQARNIFEILSALYSIEKGMYELGIGEKPKIEDFTKKFNEMKDNALDSKFLTQSIKALKEGKEKIQDFSKNIKLERALAKELSKDIKMHDLVSESSKSAYIRKIDKKLESALLQCPQLKNDYPKIIKQAESICKGKENGKHQNQGMQR</sequence>
<name>A0AAI8QGS4_9HELI</name>
<gene>
    <name evidence="2" type="ORF">HCBAA847_1024</name>
    <name evidence="3" type="ORF">HCCG_01354</name>
</gene>
<evidence type="ECO:0008006" key="6">
    <source>
        <dbReference type="Google" id="ProtNLM"/>
    </source>
</evidence>
<dbReference type="RefSeq" id="WP_002956678.1">
    <property type="nucleotide sequence ID" value="NC_020555.1"/>
</dbReference>
<dbReference type="KEGG" id="hcb:HCBAA847_1024"/>
<feature type="compositionally biased region" description="Basic residues" evidence="1">
    <location>
        <begin position="335"/>
        <end position="345"/>
    </location>
</feature>
<dbReference type="Proteomes" id="UP000005755">
    <property type="component" value="Unassembled WGS sequence"/>
</dbReference>
<protein>
    <recommendedName>
        <fullName evidence="6">Mobilization protein</fullName>
    </recommendedName>
</protein>
<dbReference type="AlphaFoldDB" id="A0AAI8QGS4"/>
<evidence type="ECO:0000313" key="2">
    <source>
        <dbReference type="EMBL" id="BAM32262.1"/>
    </source>
</evidence>
<evidence type="ECO:0000313" key="4">
    <source>
        <dbReference type="Proteomes" id="UP000005755"/>
    </source>
</evidence>
<accession>A0AAI8QGS4</accession>
<reference evidence="2" key="3">
    <citation type="submission" date="2012-07" db="EMBL/GenBank/DDBJ databases">
        <authorList>
            <person name="Akiyama T."/>
            <person name="Takeshita N."/>
            <person name="Ohmagari N."/>
            <person name="Kirikae T."/>
        </authorList>
    </citation>
    <scope>NUCLEOTIDE SEQUENCE</scope>
    <source>
        <strain evidence="2">ATCC BAA-847</strain>
    </source>
</reference>
<dbReference type="Proteomes" id="UP000006036">
    <property type="component" value="Chromosome 1"/>
</dbReference>
<proteinExistence type="predicted"/>
<dbReference type="EMBL" id="DS990392">
    <property type="protein sequence ID" value="EFR46807.1"/>
    <property type="molecule type" value="Genomic_DNA"/>
</dbReference>
<dbReference type="EMBL" id="AP012492">
    <property type="protein sequence ID" value="BAM32262.1"/>
    <property type="molecule type" value="Genomic_DNA"/>
</dbReference>
<feature type="region of interest" description="Disordered" evidence="1">
    <location>
        <begin position="329"/>
        <end position="376"/>
    </location>
</feature>
<organism evidence="2 5">
    <name type="scientific">Helicobacter cinaedi CCUG 18818 = ATCC BAA-847</name>
    <dbReference type="NCBI Taxonomy" id="537971"/>
    <lineage>
        <taxon>Bacteria</taxon>
        <taxon>Pseudomonadati</taxon>
        <taxon>Campylobacterota</taxon>
        <taxon>Epsilonproteobacteria</taxon>
        <taxon>Campylobacterales</taxon>
        <taxon>Helicobacteraceae</taxon>
        <taxon>Helicobacter</taxon>
    </lineage>
</organism>